<dbReference type="EMBL" id="JBHSOZ010000002">
    <property type="protein sequence ID" value="MFC5711487.1"/>
    <property type="molecule type" value="Genomic_DNA"/>
</dbReference>
<gene>
    <name evidence="6" type="ORF">ACFPU1_01690</name>
</gene>
<dbReference type="Pfam" id="PF06429">
    <property type="entry name" value="Flg_bbr_C"/>
    <property type="match status" value="1"/>
</dbReference>
<dbReference type="Proteomes" id="UP001596142">
    <property type="component" value="Unassembled WGS sequence"/>
</dbReference>
<reference evidence="7" key="1">
    <citation type="journal article" date="2019" name="Int. J. Syst. Evol. Microbiol.">
        <title>The Global Catalogue of Microorganisms (GCM) 10K type strain sequencing project: providing services to taxonomists for standard genome sequencing and annotation.</title>
        <authorList>
            <consortium name="The Broad Institute Genomics Platform"/>
            <consortium name="The Broad Institute Genome Sequencing Center for Infectious Disease"/>
            <person name="Wu L."/>
            <person name="Ma J."/>
        </authorList>
    </citation>
    <scope>NUCLEOTIDE SEQUENCE [LARGE SCALE GENOMIC DNA]</scope>
    <source>
        <strain evidence="7">CECT 7184</strain>
    </source>
</reference>
<dbReference type="Pfam" id="PF22692">
    <property type="entry name" value="LlgE_F_G_D1"/>
    <property type="match status" value="1"/>
</dbReference>
<keyword evidence="7" id="KW-1185">Reference proteome</keyword>
<comment type="caution">
    <text evidence="6">The sequence shown here is derived from an EMBL/GenBank/DDBJ whole genome shotgun (WGS) entry which is preliminary data.</text>
</comment>
<evidence type="ECO:0000313" key="7">
    <source>
        <dbReference type="Proteomes" id="UP001596142"/>
    </source>
</evidence>
<comment type="subcellular location">
    <subcellularLocation>
        <location evidence="2">Bacterial flagellum basal body</location>
    </subcellularLocation>
</comment>
<sequence>MLRGFYGAAAGMITQQRRTEMLTENMANINTPGYKGDHASIRSFPEMMISAQNTASMPPNQAAPIGTLATGVYMQERTPNFTQGDLRETGNSTDIALLQGNMPVNEETGRAGALFFNVTNENGEQRYTRNGSWTVDGDGALVTAEGHYILGTDGNTINVGNEHFIVGENGVIETEEGMIAGQIGVAFAGNPESLVREGGGLYRLGEGEGELPDALEVEEVNFQLNQGFLEGANIDAAQTMAEMNSAFRTFEANQKVLQAYDQSMDKAVNEVGRLG</sequence>
<evidence type="ECO:0000259" key="3">
    <source>
        <dbReference type="Pfam" id="PF00460"/>
    </source>
</evidence>
<keyword evidence="2" id="KW-0975">Bacterial flagellum</keyword>
<dbReference type="InterPro" id="IPR020013">
    <property type="entry name" value="Flagellar_FlgE/F/G"/>
</dbReference>
<evidence type="ECO:0000256" key="1">
    <source>
        <dbReference type="ARBA" id="ARBA00009677"/>
    </source>
</evidence>
<organism evidence="6 7">
    <name type="scientific">Thalassorhabdus alkalitolerans</name>
    <dbReference type="NCBI Taxonomy" id="2282697"/>
    <lineage>
        <taxon>Bacteria</taxon>
        <taxon>Bacillati</taxon>
        <taxon>Bacillota</taxon>
        <taxon>Bacilli</taxon>
        <taxon>Bacillales</taxon>
        <taxon>Bacillaceae</taxon>
        <taxon>Thalassorhabdus</taxon>
    </lineage>
</organism>
<protein>
    <submittedName>
        <fullName evidence="6">Flagellar hook-basal body protein</fullName>
    </submittedName>
</protein>
<dbReference type="PANTHER" id="PTHR30435:SF19">
    <property type="entry name" value="FLAGELLAR BASAL-BODY ROD PROTEIN FLGG"/>
    <property type="match status" value="1"/>
</dbReference>
<accession>A0ABW0YL73</accession>
<comment type="similarity">
    <text evidence="1 2">Belongs to the flagella basal body rod proteins family.</text>
</comment>
<dbReference type="Pfam" id="PF00460">
    <property type="entry name" value="Flg_bb_rod"/>
    <property type="match status" value="1"/>
</dbReference>
<evidence type="ECO:0000256" key="2">
    <source>
        <dbReference type="RuleBase" id="RU362116"/>
    </source>
</evidence>
<evidence type="ECO:0000259" key="5">
    <source>
        <dbReference type="Pfam" id="PF22692"/>
    </source>
</evidence>
<feature type="domain" description="Flagellar hook protein FlgE/F/G-like D1" evidence="5">
    <location>
        <begin position="112"/>
        <end position="172"/>
    </location>
</feature>
<keyword evidence="6" id="KW-0282">Flagellum</keyword>
<dbReference type="PROSITE" id="PS00588">
    <property type="entry name" value="FLAGELLA_BB_ROD"/>
    <property type="match status" value="1"/>
</dbReference>
<dbReference type="InterPro" id="IPR037925">
    <property type="entry name" value="FlgE/F/G-like"/>
</dbReference>
<evidence type="ECO:0000259" key="4">
    <source>
        <dbReference type="Pfam" id="PF06429"/>
    </source>
</evidence>
<dbReference type="RefSeq" id="WP_385937812.1">
    <property type="nucleotide sequence ID" value="NZ_JBHSOZ010000002.1"/>
</dbReference>
<dbReference type="PANTHER" id="PTHR30435">
    <property type="entry name" value="FLAGELLAR PROTEIN"/>
    <property type="match status" value="1"/>
</dbReference>
<dbReference type="InterPro" id="IPR010930">
    <property type="entry name" value="Flg_bb/hook_C_dom"/>
</dbReference>
<keyword evidence="6" id="KW-0966">Cell projection</keyword>
<keyword evidence="6" id="KW-0969">Cilium</keyword>
<evidence type="ECO:0000313" key="6">
    <source>
        <dbReference type="EMBL" id="MFC5711487.1"/>
    </source>
</evidence>
<dbReference type="InterPro" id="IPR001444">
    <property type="entry name" value="Flag_bb_rod_N"/>
</dbReference>
<dbReference type="InterPro" id="IPR053967">
    <property type="entry name" value="LlgE_F_G-like_D1"/>
</dbReference>
<dbReference type="InterPro" id="IPR019776">
    <property type="entry name" value="Flagellar_basal_body_rod_CS"/>
</dbReference>
<dbReference type="SUPFAM" id="SSF117143">
    <property type="entry name" value="Flagellar hook protein flgE"/>
    <property type="match status" value="1"/>
</dbReference>
<feature type="domain" description="Flagellar basal body rod protein N-terminal" evidence="3">
    <location>
        <begin position="7"/>
        <end position="35"/>
    </location>
</feature>
<proteinExistence type="inferred from homology"/>
<name>A0ABW0YL73_9BACI</name>
<dbReference type="NCBIfam" id="TIGR03506">
    <property type="entry name" value="FlgEFG_subfam"/>
    <property type="match status" value="1"/>
</dbReference>
<feature type="domain" description="Flagellar basal-body/hook protein C-terminal" evidence="4">
    <location>
        <begin position="226"/>
        <end position="269"/>
    </location>
</feature>